<dbReference type="GO" id="GO:0030435">
    <property type="term" value="P:sporulation resulting in formation of a cellular spore"/>
    <property type="evidence" value="ECO:0007669"/>
    <property type="project" value="UniProtKB-KW"/>
</dbReference>
<gene>
    <name evidence="3" type="ORF">EV207_11845</name>
</gene>
<keyword evidence="4" id="KW-1185">Reference proteome</keyword>
<dbReference type="Proteomes" id="UP000295416">
    <property type="component" value="Unassembled WGS sequence"/>
</dbReference>
<comment type="caution">
    <text evidence="3">The sequence shown here is derived from an EMBL/GenBank/DDBJ whole genome shotgun (WGS) entry which is preliminary data.</text>
</comment>
<keyword evidence="1" id="KW-0749">Sporulation</keyword>
<dbReference type="HAMAP" id="MF_01505">
    <property type="entry name" value="SspN"/>
    <property type="match status" value="1"/>
</dbReference>
<dbReference type="Pfam" id="PF08177">
    <property type="entry name" value="SspN"/>
    <property type="match status" value="1"/>
</dbReference>
<dbReference type="RefSeq" id="WP_132746544.1">
    <property type="nucleotide sequence ID" value="NZ_SLXK01000018.1"/>
</dbReference>
<evidence type="ECO:0000313" key="4">
    <source>
        <dbReference type="Proteomes" id="UP000295416"/>
    </source>
</evidence>
<accession>A0A4R2NYA5</accession>
<dbReference type="InterPro" id="IPR012612">
    <property type="entry name" value="SASP_SspN"/>
</dbReference>
<evidence type="ECO:0000313" key="3">
    <source>
        <dbReference type="EMBL" id="TCP27067.1"/>
    </source>
</evidence>
<dbReference type="EMBL" id="SLXK01000018">
    <property type="protein sequence ID" value="TCP27067.1"/>
    <property type="molecule type" value="Genomic_DNA"/>
</dbReference>
<proteinExistence type="inferred from homology"/>
<dbReference type="GO" id="GO:0042601">
    <property type="term" value="C:endospore-forming forespore"/>
    <property type="evidence" value="ECO:0007669"/>
    <property type="project" value="InterPro"/>
</dbReference>
<sequence>MSNPKRHPENFTPDHLGEQSVAEDSNKGKQMANKSNEEPKYIPPKGK</sequence>
<evidence type="ECO:0000256" key="1">
    <source>
        <dbReference type="ARBA" id="ARBA00022969"/>
    </source>
</evidence>
<protein>
    <submittedName>
        <fullName evidence="3">Small acid-soluble spore protein N (Minor)</fullName>
    </submittedName>
</protein>
<feature type="region of interest" description="Disordered" evidence="2">
    <location>
        <begin position="1"/>
        <end position="47"/>
    </location>
</feature>
<name>A0A4R2NYA5_9BACL</name>
<evidence type="ECO:0000256" key="2">
    <source>
        <dbReference type="SAM" id="MobiDB-lite"/>
    </source>
</evidence>
<dbReference type="GO" id="GO:0030436">
    <property type="term" value="P:asexual sporulation"/>
    <property type="evidence" value="ECO:0007669"/>
    <property type="project" value="InterPro"/>
</dbReference>
<dbReference type="OrthoDB" id="2455637at2"/>
<organism evidence="3 4">
    <name type="scientific">Scopulibacillus darangshiensis</name>
    <dbReference type="NCBI Taxonomy" id="442528"/>
    <lineage>
        <taxon>Bacteria</taxon>
        <taxon>Bacillati</taxon>
        <taxon>Bacillota</taxon>
        <taxon>Bacilli</taxon>
        <taxon>Bacillales</taxon>
        <taxon>Sporolactobacillaceae</taxon>
        <taxon>Scopulibacillus</taxon>
    </lineage>
</organism>
<reference evidence="3 4" key="1">
    <citation type="submission" date="2019-03" db="EMBL/GenBank/DDBJ databases">
        <title>Genomic Encyclopedia of Type Strains, Phase IV (KMG-IV): sequencing the most valuable type-strain genomes for metagenomic binning, comparative biology and taxonomic classification.</title>
        <authorList>
            <person name="Goeker M."/>
        </authorList>
    </citation>
    <scope>NUCLEOTIDE SEQUENCE [LARGE SCALE GENOMIC DNA]</scope>
    <source>
        <strain evidence="3 4">DSM 19377</strain>
    </source>
</reference>
<dbReference type="NCBIfam" id="NF006904">
    <property type="entry name" value="PRK09398.1"/>
    <property type="match status" value="1"/>
</dbReference>
<dbReference type="AlphaFoldDB" id="A0A4R2NYA5"/>